<evidence type="ECO:0000256" key="1">
    <source>
        <dbReference type="SAM" id="Phobius"/>
    </source>
</evidence>
<feature type="transmembrane region" description="Helical" evidence="1">
    <location>
        <begin position="15"/>
        <end position="35"/>
    </location>
</feature>
<name>X1CDI3_9ZZZZ</name>
<feature type="domain" description="DUF1616" evidence="2">
    <location>
        <begin position="2"/>
        <end position="224"/>
    </location>
</feature>
<gene>
    <name evidence="3" type="ORF">S01H4_40816</name>
</gene>
<feature type="transmembrane region" description="Helical" evidence="1">
    <location>
        <begin position="42"/>
        <end position="62"/>
    </location>
</feature>
<reference evidence="3" key="1">
    <citation type="journal article" date="2014" name="Front. Microbiol.">
        <title>High frequency of phylogenetically diverse reductive dehalogenase-homologous genes in deep subseafloor sedimentary metagenomes.</title>
        <authorList>
            <person name="Kawai M."/>
            <person name="Futagami T."/>
            <person name="Toyoda A."/>
            <person name="Takaki Y."/>
            <person name="Nishi S."/>
            <person name="Hori S."/>
            <person name="Arai W."/>
            <person name="Tsubouchi T."/>
            <person name="Morono Y."/>
            <person name="Uchiyama I."/>
            <person name="Ito T."/>
            <person name="Fujiyama A."/>
            <person name="Inagaki F."/>
            <person name="Takami H."/>
        </authorList>
    </citation>
    <scope>NUCLEOTIDE SEQUENCE</scope>
    <source>
        <strain evidence="3">Expedition CK06-06</strain>
    </source>
</reference>
<dbReference type="AlphaFoldDB" id="X1CDI3"/>
<evidence type="ECO:0000259" key="2">
    <source>
        <dbReference type="Pfam" id="PF07760"/>
    </source>
</evidence>
<proteinExistence type="predicted"/>
<sequence length="228" mass="26119">MLFPKRDDLDGIERLALSFILSLAVTPLLSLMLNFTPFGIRLVPVLVVLSVFTISVSLVAWVRRLKLPVEERLRVPFERILKFNLGQSSLDKGLSIILIASIIVSATVLVYVSMNPKTGERFTEFYLLGSNGLASDYPTDLKVGDEGEVIIGIVNHEYENLTYRLEITLNGFLIHEEQIYLIENEKVETQFTFQAIEKGENQKLEFLLYKNQQIEAYRTLHLWIRVNI</sequence>
<comment type="caution">
    <text evidence="3">The sequence shown here is derived from an EMBL/GenBank/DDBJ whole genome shotgun (WGS) entry which is preliminary data.</text>
</comment>
<dbReference type="EMBL" id="BART01022270">
    <property type="protein sequence ID" value="GAG94318.1"/>
    <property type="molecule type" value="Genomic_DNA"/>
</dbReference>
<evidence type="ECO:0000313" key="3">
    <source>
        <dbReference type="EMBL" id="GAG94318.1"/>
    </source>
</evidence>
<keyword evidence="1" id="KW-0812">Transmembrane</keyword>
<accession>X1CDI3</accession>
<keyword evidence="1" id="KW-1133">Transmembrane helix</keyword>
<keyword evidence="1" id="KW-0472">Membrane</keyword>
<protein>
    <recommendedName>
        <fullName evidence="2">DUF1616 domain-containing protein</fullName>
    </recommendedName>
</protein>
<dbReference type="Pfam" id="PF07760">
    <property type="entry name" value="DUF1616"/>
    <property type="match status" value="1"/>
</dbReference>
<feature type="transmembrane region" description="Helical" evidence="1">
    <location>
        <begin position="93"/>
        <end position="112"/>
    </location>
</feature>
<organism evidence="3">
    <name type="scientific">marine sediment metagenome</name>
    <dbReference type="NCBI Taxonomy" id="412755"/>
    <lineage>
        <taxon>unclassified sequences</taxon>
        <taxon>metagenomes</taxon>
        <taxon>ecological metagenomes</taxon>
    </lineage>
</organism>
<dbReference type="InterPro" id="IPR011674">
    <property type="entry name" value="DUF1616"/>
</dbReference>